<gene>
    <name evidence="2" type="ORF">T4D_3026</name>
</gene>
<name>A0A0V1FSV3_TRIPS</name>
<reference evidence="2 3" key="1">
    <citation type="submission" date="2015-01" db="EMBL/GenBank/DDBJ databases">
        <title>Evolution of Trichinella species and genotypes.</title>
        <authorList>
            <person name="Korhonen P.K."/>
            <person name="Edoardo P."/>
            <person name="Giuseppe L.R."/>
            <person name="Gasser R.B."/>
        </authorList>
    </citation>
    <scope>NUCLEOTIDE SEQUENCE [LARGE SCALE GENOMIC DNA]</scope>
    <source>
        <strain evidence="2">ISS470</strain>
    </source>
</reference>
<evidence type="ECO:0000313" key="3">
    <source>
        <dbReference type="Proteomes" id="UP000054995"/>
    </source>
</evidence>
<dbReference type="Proteomes" id="UP000054995">
    <property type="component" value="Unassembled WGS sequence"/>
</dbReference>
<dbReference type="AlphaFoldDB" id="A0A0V1FSV3"/>
<dbReference type="OrthoDB" id="6719878at2759"/>
<sequence length="155" mass="18154">MTDSEGGNQIMVPKVYAEEILRCLHDSQTCNQYADRKEPLNRSRAPLQPIGTGYLMQRLFFEMYFALLLNYIVDYFTKWLVVLSLLNMESQMIAKALMERYAAYFSALDRLHIDIRMVSTVTNKKDTIYRLLSLMQWVGKRMQLHSPGNVINYVQ</sequence>
<comment type="caution">
    <text evidence="2">The sequence shown here is derived from an EMBL/GenBank/DDBJ whole genome shotgun (WGS) entry which is preliminary data.</text>
</comment>
<dbReference type="EMBL" id="JYDT01000035">
    <property type="protein sequence ID" value="KRY89072.1"/>
    <property type="molecule type" value="Genomic_DNA"/>
</dbReference>
<keyword evidence="1" id="KW-1133">Transmembrane helix</keyword>
<keyword evidence="1" id="KW-0472">Membrane</keyword>
<evidence type="ECO:0000313" key="2">
    <source>
        <dbReference type="EMBL" id="KRY89072.1"/>
    </source>
</evidence>
<organism evidence="2 3">
    <name type="scientific">Trichinella pseudospiralis</name>
    <name type="common">Parasitic roundworm</name>
    <dbReference type="NCBI Taxonomy" id="6337"/>
    <lineage>
        <taxon>Eukaryota</taxon>
        <taxon>Metazoa</taxon>
        <taxon>Ecdysozoa</taxon>
        <taxon>Nematoda</taxon>
        <taxon>Enoplea</taxon>
        <taxon>Dorylaimia</taxon>
        <taxon>Trichinellida</taxon>
        <taxon>Trichinellidae</taxon>
        <taxon>Trichinella</taxon>
    </lineage>
</organism>
<proteinExistence type="predicted"/>
<protein>
    <submittedName>
        <fullName evidence="2">Uncharacterized protein</fullName>
    </submittedName>
</protein>
<feature type="transmembrane region" description="Helical" evidence="1">
    <location>
        <begin position="63"/>
        <end position="86"/>
    </location>
</feature>
<keyword evidence="1" id="KW-0812">Transmembrane</keyword>
<accession>A0A0V1FSV3</accession>
<evidence type="ECO:0000256" key="1">
    <source>
        <dbReference type="SAM" id="Phobius"/>
    </source>
</evidence>
<keyword evidence="3" id="KW-1185">Reference proteome</keyword>